<accession>A0A0Q0YPQ9</accession>
<name>A0A0Q0YPQ9_9CORY</name>
<feature type="transmembrane region" description="Helical" evidence="1">
    <location>
        <begin position="74"/>
        <end position="96"/>
    </location>
</feature>
<gene>
    <name evidence="2" type="ORF">Cocul_01244</name>
</gene>
<keyword evidence="1" id="KW-1133">Transmembrane helix</keyword>
<dbReference type="PATRIC" id="fig|1544416.3.peg.1249"/>
<keyword evidence="1" id="KW-0812">Transmembrane</keyword>
<dbReference type="Proteomes" id="UP000050517">
    <property type="component" value="Unassembled WGS sequence"/>
</dbReference>
<dbReference type="OrthoDB" id="4422894at2"/>
<sequence length="112" mass="12191">MSNTHTPEAVGRMHYIDGYEPVSYEAPHSSLLRTETWVGMGLVLAALCPAGIALFAVALMVFGNTGQADITPSVLLWIGLVLTAVLLVAGSLMISYGRRYYKQYVKETGRKN</sequence>
<proteinExistence type="predicted"/>
<protein>
    <submittedName>
        <fullName evidence="2">Uncharacterized protein</fullName>
    </submittedName>
</protein>
<evidence type="ECO:0000256" key="1">
    <source>
        <dbReference type="SAM" id="Phobius"/>
    </source>
</evidence>
<evidence type="ECO:0000313" key="2">
    <source>
        <dbReference type="EMBL" id="KQB84443.1"/>
    </source>
</evidence>
<dbReference type="EMBL" id="LKST01000002">
    <property type="protein sequence ID" value="KQB84443.1"/>
    <property type="molecule type" value="Genomic_DNA"/>
</dbReference>
<evidence type="ECO:0000313" key="3">
    <source>
        <dbReference type="Proteomes" id="UP000050517"/>
    </source>
</evidence>
<dbReference type="STRING" id="1544416.Cocul_01244"/>
<feature type="transmembrane region" description="Helical" evidence="1">
    <location>
        <begin position="37"/>
        <end position="62"/>
    </location>
</feature>
<organism evidence="2 3">
    <name type="scientific">Corynebacterium oculi</name>
    <dbReference type="NCBI Taxonomy" id="1544416"/>
    <lineage>
        <taxon>Bacteria</taxon>
        <taxon>Bacillati</taxon>
        <taxon>Actinomycetota</taxon>
        <taxon>Actinomycetes</taxon>
        <taxon>Mycobacteriales</taxon>
        <taxon>Corynebacteriaceae</taxon>
        <taxon>Corynebacterium</taxon>
    </lineage>
</organism>
<dbReference type="AlphaFoldDB" id="A0A0Q0YPQ9"/>
<dbReference type="RefSeq" id="WP_055122371.1">
    <property type="nucleotide sequence ID" value="NZ_LKST01000002.1"/>
</dbReference>
<keyword evidence="3" id="KW-1185">Reference proteome</keyword>
<comment type="caution">
    <text evidence="2">The sequence shown here is derived from an EMBL/GenBank/DDBJ whole genome shotgun (WGS) entry which is preliminary data.</text>
</comment>
<reference evidence="2 3" key="1">
    <citation type="submission" date="2015-10" db="EMBL/GenBank/DDBJ databases">
        <title>Corynebacteirum lowii and Corynebacterium oculi species nova, derived from human clinical disease and and emended description of Corynebacterium mastiditis.</title>
        <authorList>
            <person name="Bernard K."/>
            <person name="Pacheco A.L."/>
            <person name="Mcdougall C."/>
            <person name="Burtx T."/>
            <person name="Weibe D."/>
            <person name="Tyler S."/>
            <person name="Olson A.B."/>
            <person name="Cnockaert M."/>
            <person name="Eguchi H."/>
            <person name="Kuwahara T."/>
            <person name="Nakayama-Imaohji H."/>
            <person name="Boudewijins M."/>
            <person name="Van Hoecke F."/>
            <person name="Bernier A.-M."/>
            <person name="Vandamme P."/>
        </authorList>
    </citation>
    <scope>NUCLEOTIDE SEQUENCE [LARGE SCALE GENOMIC DNA]</scope>
    <source>
        <strain evidence="2 3">NML 130210</strain>
    </source>
</reference>
<keyword evidence="1" id="KW-0472">Membrane</keyword>